<protein>
    <submittedName>
        <fullName evidence="1">Uncharacterized protein</fullName>
    </submittedName>
</protein>
<accession>A0ABD3P784</accession>
<dbReference type="EMBL" id="JALLPJ020000772">
    <property type="protein sequence ID" value="KAL3783318.1"/>
    <property type="molecule type" value="Genomic_DNA"/>
</dbReference>
<proteinExistence type="predicted"/>
<evidence type="ECO:0000313" key="1">
    <source>
        <dbReference type="EMBL" id="KAL3783318.1"/>
    </source>
</evidence>
<evidence type="ECO:0000313" key="2">
    <source>
        <dbReference type="Proteomes" id="UP001530400"/>
    </source>
</evidence>
<comment type="caution">
    <text evidence="1">The sequence shown here is derived from an EMBL/GenBank/DDBJ whole genome shotgun (WGS) entry which is preliminary data.</text>
</comment>
<dbReference type="AlphaFoldDB" id="A0ABD3P784"/>
<sequence>MAYVVEPDPVTAAARGERYNGRRPNYRGQRVSTSDYPDATAYGWEFTGSCEGGRAEFFEMDFATHGVVKLDFYYTTGTVKTVLDHPRQGVTQLFAKGSSLSPERCIEYRVFRLRCTELFCRIQGTILETDTILGVENLEFVSDLHSQLMFDIQFVPMIAKILI</sequence>
<keyword evidence="2" id="KW-1185">Reference proteome</keyword>
<reference evidence="1 2" key="1">
    <citation type="submission" date="2024-10" db="EMBL/GenBank/DDBJ databases">
        <title>Updated reference genomes for cyclostephanoid diatoms.</title>
        <authorList>
            <person name="Roberts W.R."/>
            <person name="Alverson A.J."/>
        </authorList>
    </citation>
    <scope>NUCLEOTIDE SEQUENCE [LARGE SCALE GENOMIC DNA]</scope>
    <source>
        <strain evidence="1 2">AJA010-31</strain>
    </source>
</reference>
<dbReference type="Proteomes" id="UP001530400">
    <property type="component" value="Unassembled WGS sequence"/>
</dbReference>
<name>A0ABD3P784_9STRA</name>
<gene>
    <name evidence="1" type="ORF">ACHAWO_013326</name>
</gene>
<organism evidence="1 2">
    <name type="scientific">Cyclotella atomus</name>
    <dbReference type="NCBI Taxonomy" id="382360"/>
    <lineage>
        <taxon>Eukaryota</taxon>
        <taxon>Sar</taxon>
        <taxon>Stramenopiles</taxon>
        <taxon>Ochrophyta</taxon>
        <taxon>Bacillariophyta</taxon>
        <taxon>Coscinodiscophyceae</taxon>
        <taxon>Thalassiosirophycidae</taxon>
        <taxon>Stephanodiscales</taxon>
        <taxon>Stephanodiscaceae</taxon>
        <taxon>Cyclotella</taxon>
    </lineage>
</organism>